<dbReference type="InterPro" id="IPR029787">
    <property type="entry name" value="Nucleotide_cyclase"/>
</dbReference>
<feature type="transmembrane region" description="Helical" evidence="8">
    <location>
        <begin position="583"/>
        <end position="604"/>
    </location>
</feature>
<evidence type="ECO:0000259" key="10">
    <source>
        <dbReference type="PROSITE" id="PS50928"/>
    </source>
</evidence>
<evidence type="ECO:0000256" key="4">
    <source>
        <dbReference type="ARBA" id="ARBA00022692"/>
    </source>
</evidence>
<dbReference type="SUPFAM" id="SSF161098">
    <property type="entry name" value="MetI-like"/>
    <property type="match status" value="1"/>
</dbReference>
<feature type="transmembrane region" description="Helical" evidence="8">
    <location>
        <begin position="113"/>
        <end position="137"/>
    </location>
</feature>
<dbReference type="InterPro" id="IPR043128">
    <property type="entry name" value="Rev_trsase/Diguanyl_cyclase"/>
</dbReference>
<gene>
    <name evidence="11" type="ORF">KYE_20749</name>
</gene>
<dbReference type="SUPFAM" id="SSF49785">
    <property type="entry name" value="Galactose-binding domain-like"/>
    <property type="match status" value="1"/>
</dbReference>
<evidence type="ECO:0000313" key="12">
    <source>
        <dbReference type="Proteomes" id="UP000003208"/>
    </source>
</evidence>
<dbReference type="GO" id="GO:0055085">
    <property type="term" value="P:transmembrane transport"/>
    <property type="evidence" value="ECO:0007669"/>
    <property type="project" value="InterPro"/>
</dbReference>
<feature type="transmembrane region" description="Helical" evidence="8">
    <location>
        <begin position="157"/>
        <end position="179"/>
    </location>
</feature>
<dbReference type="InterPro" id="IPR035906">
    <property type="entry name" value="MetI-like_sf"/>
</dbReference>
<evidence type="ECO:0000313" key="11">
    <source>
        <dbReference type="EMBL" id="EHJ02778.1"/>
    </source>
</evidence>
<dbReference type="Pfam" id="PF00990">
    <property type="entry name" value="GGDEF"/>
    <property type="match status" value="1"/>
</dbReference>
<dbReference type="InterPro" id="IPR000160">
    <property type="entry name" value="GGDEF_dom"/>
</dbReference>
<evidence type="ECO:0000256" key="7">
    <source>
        <dbReference type="ARBA" id="ARBA00034247"/>
    </source>
</evidence>
<dbReference type="PATRIC" id="fig|1094979.3.peg.4035"/>
<feature type="transmembrane region" description="Helical" evidence="8">
    <location>
        <begin position="554"/>
        <end position="577"/>
    </location>
</feature>
<feature type="transmembrane region" description="Helical" evidence="8">
    <location>
        <begin position="83"/>
        <end position="101"/>
    </location>
</feature>
<dbReference type="EMBL" id="AGTR01000085">
    <property type="protein sequence ID" value="EHJ02778.1"/>
    <property type="molecule type" value="Genomic_DNA"/>
</dbReference>
<dbReference type="Proteomes" id="UP000003208">
    <property type="component" value="Unassembled WGS sequence"/>
</dbReference>
<dbReference type="GO" id="GO:0052621">
    <property type="term" value="F:diguanylate cyclase activity"/>
    <property type="evidence" value="ECO:0007669"/>
    <property type="project" value="UniProtKB-EC"/>
</dbReference>
<dbReference type="Gene3D" id="1.10.3720.10">
    <property type="entry name" value="MetI-like"/>
    <property type="match status" value="1"/>
</dbReference>
<dbReference type="NCBIfam" id="TIGR00254">
    <property type="entry name" value="GGDEF"/>
    <property type="match status" value="1"/>
</dbReference>
<accession>G6YYH5</accession>
<dbReference type="SUPFAM" id="SSF55073">
    <property type="entry name" value="Nucleotide cyclase"/>
    <property type="match status" value="1"/>
</dbReference>
<evidence type="ECO:0000259" key="9">
    <source>
        <dbReference type="PROSITE" id="PS50887"/>
    </source>
</evidence>
<evidence type="ECO:0000256" key="8">
    <source>
        <dbReference type="SAM" id="Phobius"/>
    </source>
</evidence>
<dbReference type="RefSeq" id="WP_008177206.1">
    <property type="nucleotide sequence ID" value="NZ_AGTR01000085.1"/>
</dbReference>
<feature type="transmembrane region" description="Helical" evidence="8">
    <location>
        <begin position="218"/>
        <end position="242"/>
    </location>
</feature>
<dbReference type="InterPro" id="IPR050469">
    <property type="entry name" value="Diguanylate_Cyclase"/>
</dbReference>
<feature type="domain" description="ABC transmembrane type-1" evidence="10">
    <location>
        <begin position="77"/>
        <end position="281"/>
    </location>
</feature>
<feature type="transmembrane region" description="Helical" evidence="8">
    <location>
        <begin position="191"/>
        <end position="212"/>
    </location>
</feature>
<evidence type="ECO:0000256" key="1">
    <source>
        <dbReference type="ARBA" id="ARBA00001946"/>
    </source>
</evidence>
<dbReference type="PROSITE" id="PS50928">
    <property type="entry name" value="ABC_TM1"/>
    <property type="match status" value="1"/>
</dbReference>
<dbReference type="SMART" id="SM00267">
    <property type="entry name" value="GGDEF"/>
    <property type="match status" value="1"/>
</dbReference>
<dbReference type="AlphaFoldDB" id="G6YYH5"/>
<dbReference type="CDD" id="cd06261">
    <property type="entry name" value="TM_PBP2"/>
    <property type="match status" value="1"/>
</dbReference>
<dbReference type="GO" id="GO:0043709">
    <property type="term" value="P:cell adhesion involved in single-species biofilm formation"/>
    <property type="evidence" value="ECO:0007669"/>
    <property type="project" value="TreeGrafter"/>
</dbReference>
<dbReference type="Gene3D" id="3.30.70.270">
    <property type="match status" value="1"/>
</dbReference>
<dbReference type="PROSITE" id="PS50887">
    <property type="entry name" value="GGDEF"/>
    <property type="match status" value="1"/>
</dbReference>
<reference evidence="11 12" key="1">
    <citation type="journal article" date="2012" name="J. Bacteriol.">
        <title>Genome sequence of deep-sea manganese-oxidizing bacterium Marinobacter manganoxydans MnI7-9.</title>
        <authorList>
            <person name="Wang H."/>
            <person name="Li H."/>
            <person name="Shao Z."/>
            <person name="Liao S."/>
            <person name="Johnstone L."/>
            <person name="Rensing C."/>
            <person name="Wang G."/>
        </authorList>
    </citation>
    <scope>NUCLEOTIDE SEQUENCE [LARGE SCALE GENOMIC DNA]</scope>
    <source>
        <strain evidence="11 12">MnI7-9</strain>
    </source>
</reference>
<dbReference type="EC" id="2.7.7.65" evidence="3"/>
<evidence type="ECO:0000256" key="3">
    <source>
        <dbReference type="ARBA" id="ARBA00012528"/>
    </source>
</evidence>
<keyword evidence="12" id="KW-1185">Reference proteome</keyword>
<sequence>MIRSVPRSRLFDSLYLAYLVAFFVYLALPLLVTAVFAFNDAPFPSLPWKGFTLDWYFADGSEGRTGLFHDDGLLTALWVSAKIAFWVTLVSVALGCVNAVLFERVQFRGKEFLYLLMLLPLVIPGVILGVSILVFYSGMANDVSSAWGIELDLFRPGMTLVVVGQVTFIATLSTLVIAARLRKFDPQLEEAALNLGATPLLAWFTVTLPWLLPSIFGAAAMAFLMSFISLLRLSSVLLLVFLMPALANGASQPVTQGWEYRWGDSPFTSEGVPQWVLQDAPEKWTSIGFPSNPPGREGRENVWFRVTLPAGEWQEPVLYIFSVDLIVQVWVDGEKIYQYGEFDAEGRGRFEGWPWHEIFLPEGYEGKPVYFRVFSNYTDIGLWGEVSIMDHPDLVLYILKNSLEALVIAGFATLIALLAIIFALLQTEKKTFASISLFTLASALMLVSESQASLLIAYQPLMWDYLAAGSYYMLPVALALLLEQWLTNHRPWLINLIWKVHLVYLVGALLGALAGVFDLSSTFPPFDALFLVSLVIIFAVVLRRIRRMLREQQILLLAFGIFCGLLIVDMAVAHGVLPWGRVPVSWGMLLFSLAVVVISLWHYAGTQEALKRLNVSLEEKVAERTAKAEALARREQARVRMLTFENEKNRILGDVLTELQDCLGLKQAFGLLVRALPDICSPLKGAFYQRGSSDRYDRVAVWGFSRPVPLPVLLDARKGLPEPSRLPQLRQWHGAEGVDREVESATLCFWVNVESASAGNVTEGILLLEGDGVFDNAESEYGSARLLAALDQAIQRISITLSSIALREELQKFSYEDGLTGLKNRRYFDQLFEHESAVAQRNDLPLSLLIIDIDHFKKFNDTYGHEAGDNALKIVAGILQKQFRESDLVCRYGGEEFVVVMPGATSEAAMDKASQLSSAVRDVAIIHREKDLGALTVSVGVASWPESGEKPLQILTLADRALYRAKEAGRNRVEVFG</sequence>
<keyword evidence="4 8" id="KW-0812">Transmembrane</keyword>
<organism evidence="11 12">
    <name type="scientific">Marinobacter manganoxydans MnI7-9</name>
    <dbReference type="NCBI Taxonomy" id="1094979"/>
    <lineage>
        <taxon>Bacteria</taxon>
        <taxon>Pseudomonadati</taxon>
        <taxon>Pseudomonadota</taxon>
        <taxon>Gammaproteobacteria</taxon>
        <taxon>Pseudomonadales</taxon>
        <taxon>Marinobacteraceae</taxon>
        <taxon>Marinobacter</taxon>
    </lineage>
</organism>
<protein>
    <recommendedName>
        <fullName evidence="3">diguanylate cyclase</fullName>
        <ecNumber evidence="3">2.7.7.65</ecNumber>
    </recommendedName>
</protein>
<dbReference type="InterPro" id="IPR008979">
    <property type="entry name" value="Galactose-bd-like_sf"/>
</dbReference>
<name>G6YYH5_9GAMM</name>
<feature type="transmembrane region" description="Helical" evidence="8">
    <location>
        <begin position="12"/>
        <end position="38"/>
    </location>
</feature>
<feature type="domain" description="GGDEF" evidence="9">
    <location>
        <begin position="844"/>
        <end position="977"/>
    </location>
</feature>
<feature type="transmembrane region" description="Helical" evidence="8">
    <location>
        <begin position="498"/>
        <end position="517"/>
    </location>
</feature>
<evidence type="ECO:0000256" key="2">
    <source>
        <dbReference type="ARBA" id="ARBA00004651"/>
    </source>
</evidence>
<evidence type="ECO:0000256" key="6">
    <source>
        <dbReference type="ARBA" id="ARBA00023136"/>
    </source>
</evidence>
<comment type="subcellular location">
    <subcellularLocation>
        <location evidence="2">Cell membrane</location>
        <topology evidence="2">Multi-pass membrane protein</topology>
    </subcellularLocation>
</comment>
<feature type="transmembrane region" description="Helical" evidence="8">
    <location>
        <begin position="405"/>
        <end position="425"/>
    </location>
</feature>
<dbReference type="PANTHER" id="PTHR45138:SF9">
    <property type="entry name" value="DIGUANYLATE CYCLASE DGCM-RELATED"/>
    <property type="match status" value="1"/>
</dbReference>
<feature type="transmembrane region" description="Helical" evidence="8">
    <location>
        <begin position="465"/>
        <end position="486"/>
    </location>
</feature>
<dbReference type="PANTHER" id="PTHR45138">
    <property type="entry name" value="REGULATORY COMPONENTS OF SENSORY TRANSDUCTION SYSTEM"/>
    <property type="match status" value="1"/>
</dbReference>
<feature type="transmembrane region" description="Helical" evidence="8">
    <location>
        <begin position="523"/>
        <end position="542"/>
    </location>
</feature>
<keyword evidence="6 8" id="KW-0472">Membrane</keyword>
<dbReference type="CDD" id="cd01949">
    <property type="entry name" value="GGDEF"/>
    <property type="match status" value="1"/>
</dbReference>
<comment type="cofactor">
    <cofactor evidence="1">
        <name>Mg(2+)</name>
        <dbReference type="ChEBI" id="CHEBI:18420"/>
    </cofactor>
</comment>
<dbReference type="FunFam" id="3.30.70.270:FF:000001">
    <property type="entry name" value="Diguanylate cyclase domain protein"/>
    <property type="match status" value="1"/>
</dbReference>
<proteinExistence type="predicted"/>
<comment type="catalytic activity">
    <reaction evidence="7">
        <text>2 GTP = 3',3'-c-di-GMP + 2 diphosphate</text>
        <dbReference type="Rhea" id="RHEA:24898"/>
        <dbReference type="ChEBI" id="CHEBI:33019"/>
        <dbReference type="ChEBI" id="CHEBI:37565"/>
        <dbReference type="ChEBI" id="CHEBI:58805"/>
        <dbReference type="EC" id="2.7.7.65"/>
    </reaction>
</comment>
<dbReference type="GO" id="GO:0005886">
    <property type="term" value="C:plasma membrane"/>
    <property type="evidence" value="ECO:0007669"/>
    <property type="project" value="UniProtKB-SubCell"/>
</dbReference>
<evidence type="ECO:0000256" key="5">
    <source>
        <dbReference type="ARBA" id="ARBA00022989"/>
    </source>
</evidence>
<dbReference type="InterPro" id="IPR000515">
    <property type="entry name" value="MetI-like"/>
</dbReference>
<dbReference type="GO" id="GO:1902201">
    <property type="term" value="P:negative regulation of bacterial-type flagellum-dependent cell motility"/>
    <property type="evidence" value="ECO:0007669"/>
    <property type="project" value="TreeGrafter"/>
</dbReference>
<keyword evidence="5 8" id="KW-1133">Transmembrane helix</keyword>